<reference evidence="4" key="1">
    <citation type="submission" date="2016-10" db="EMBL/GenBank/DDBJ databases">
        <authorList>
            <person name="Varghese N."/>
            <person name="Submissions S."/>
        </authorList>
    </citation>
    <scope>NUCLEOTIDE SEQUENCE [LARGE SCALE GENOMIC DNA]</scope>
    <source>
        <strain evidence="4">DSM 25751</strain>
    </source>
</reference>
<dbReference type="Gene3D" id="3.90.1150.130">
    <property type="match status" value="1"/>
</dbReference>
<dbReference type="InterPro" id="IPR015424">
    <property type="entry name" value="PyrdxlP-dep_Trfase"/>
</dbReference>
<dbReference type="SUPFAM" id="SSF53383">
    <property type="entry name" value="PLP-dependent transferases"/>
    <property type="match status" value="1"/>
</dbReference>
<name>A0A1H6TIZ2_9LACT</name>
<dbReference type="Pfam" id="PF00266">
    <property type="entry name" value="Aminotran_5"/>
    <property type="match status" value="1"/>
</dbReference>
<feature type="domain" description="YhfS-like C-terminal" evidence="2">
    <location>
        <begin position="257"/>
        <end position="356"/>
    </location>
</feature>
<keyword evidence="4" id="KW-1185">Reference proteome</keyword>
<dbReference type="RefSeq" id="WP_091634895.1">
    <property type="nucleotide sequence ID" value="NZ_FNYW01000021.1"/>
</dbReference>
<proteinExistence type="predicted"/>
<sequence>MQTFPLESINVKEAMLKQFKLVDCMTKVFPGNEILTRGDLGVVPGLNKPETTKNVEHVIADFFGAEDCMLVRGSGTMAIRYALYKAIKPGKTLLIHDAPIYPTTKVSLDMFNINVLKVDFNDLNKLRDILEREDIDGALIQLTRQKPDDSYDSQQVIDLINEALPKLPIVTDDNYAVMKIPKIGVEMGGTLSCFSTFKLLGPEGIGCIVGPKDIISELKKDNYSGGLQVQGHEAMDVLKGLTYAPVSLAISAETTQSVCEDLNNSAVSGVKRATIANAQSKVLLVELNEPIAKEVLKSAKQLGAAPHPVGAESKYEITPMFYRVSHTFLESDASLEKRMIRINPMRSGPETVKRILNEAIQNVKAEKAKHSNE</sequence>
<accession>A0A1H6TIZ2</accession>
<evidence type="ECO:0000313" key="4">
    <source>
        <dbReference type="Proteomes" id="UP000198564"/>
    </source>
</evidence>
<dbReference type="Gene3D" id="3.40.640.10">
    <property type="entry name" value="Type I PLP-dependent aspartate aminotransferase-like (Major domain)"/>
    <property type="match status" value="1"/>
</dbReference>
<gene>
    <name evidence="3" type="ORF">SAMN04488113_12116</name>
</gene>
<dbReference type="InterPro" id="IPR015421">
    <property type="entry name" value="PyrdxlP-dep_Trfase_major"/>
</dbReference>
<evidence type="ECO:0000259" key="2">
    <source>
        <dbReference type="Pfam" id="PF22475"/>
    </source>
</evidence>
<dbReference type="Proteomes" id="UP000198564">
    <property type="component" value="Unassembled WGS sequence"/>
</dbReference>
<dbReference type="OrthoDB" id="9787096at2"/>
<keyword evidence="3" id="KW-0032">Aminotransferase</keyword>
<feature type="domain" description="Aminotransferase class V" evidence="1">
    <location>
        <begin position="52"/>
        <end position="226"/>
    </location>
</feature>
<protein>
    <submittedName>
        <fullName evidence="3">Aminotransferase class-V</fullName>
    </submittedName>
</protein>
<evidence type="ECO:0000259" key="1">
    <source>
        <dbReference type="Pfam" id="PF00266"/>
    </source>
</evidence>
<organism evidence="3 4">
    <name type="scientific">Alkalibacterium gilvum</name>
    <dbReference type="NCBI Taxonomy" id="1130080"/>
    <lineage>
        <taxon>Bacteria</taxon>
        <taxon>Bacillati</taxon>
        <taxon>Bacillota</taxon>
        <taxon>Bacilli</taxon>
        <taxon>Lactobacillales</taxon>
        <taxon>Carnobacteriaceae</taxon>
        <taxon>Alkalibacterium</taxon>
    </lineage>
</organism>
<dbReference type="InterPro" id="IPR000192">
    <property type="entry name" value="Aminotrans_V_dom"/>
</dbReference>
<keyword evidence="3" id="KW-0808">Transferase</keyword>
<dbReference type="GO" id="GO:0008483">
    <property type="term" value="F:transaminase activity"/>
    <property type="evidence" value="ECO:0007669"/>
    <property type="project" value="UniProtKB-KW"/>
</dbReference>
<evidence type="ECO:0000313" key="3">
    <source>
        <dbReference type="EMBL" id="SEI80028.1"/>
    </source>
</evidence>
<dbReference type="EMBL" id="FNYW01000021">
    <property type="protein sequence ID" value="SEI80028.1"/>
    <property type="molecule type" value="Genomic_DNA"/>
</dbReference>
<dbReference type="Pfam" id="PF22475">
    <property type="entry name" value="YhfS-like_C"/>
    <property type="match status" value="1"/>
</dbReference>
<dbReference type="AlphaFoldDB" id="A0A1H6TIZ2"/>
<dbReference type="InterPro" id="IPR054718">
    <property type="entry name" value="YhfS-like_C"/>
</dbReference>
<dbReference type="STRING" id="1130080.SAMN04488113_12116"/>